<keyword evidence="2" id="KW-1185">Reference proteome</keyword>
<feature type="non-terminal residue" evidence="1">
    <location>
        <position position="24"/>
    </location>
</feature>
<dbReference type="Proteomes" id="UP000265520">
    <property type="component" value="Unassembled WGS sequence"/>
</dbReference>
<sequence>MESSQLETHDLSDMDLVKDHFRHL</sequence>
<dbReference type="EMBL" id="LXQA011218476">
    <property type="protein sequence ID" value="MCI89392.1"/>
    <property type="molecule type" value="Genomic_DNA"/>
</dbReference>
<reference evidence="1 2" key="1">
    <citation type="journal article" date="2018" name="Front. Plant Sci.">
        <title>Red Clover (Trifolium pratense) and Zigzag Clover (T. medium) - A Picture of Genomic Similarities and Differences.</title>
        <authorList>
            <person name="Dluhosova J."/>
            <person name="Istvanek J."/>
            <person name="Nedelnik J."/>
            <person name="Repkova J."/>
        </authorList>
    </citation>
    <scope>NUCLEOTIDE SEQUENCE [LARGE SCALE GENOMIC DNA]</scope>
    <source>
        <strain evidence="2">cv. 10/8</strain>
        <tissue evidence="1">Leaf</tissue>
    </source>
</reference>
<proteinExistence type="predicted"/>
<dbReference type="AlphaFoldDB" id="A0A392VPM0"/>
<comment type="caution">
    <text evidence="1">The sequence shown here is derived from an EMBL/GenBank/DDBJ whole genome shotgun (WGS) entry which is preliminary data.</text>
</comment>
<evidence type="ECO:0000313" key="1">
    <source>
        <dbReference type="EMBL" id="MCI89392.1"/>
    </source>
</evidence>
<organism evidence="1 2">
    <name type="scientific">Trifolium medium</name>
    <dbReference type="NCBI Taxonomy" id="97028"/>
    <lineage>
        <taxon>Eukaryota</taxon>
        <taxon>Viridiplantae</taxon>
        <taxon>Streptophyta</taxon>
        <taxon>Embryophyta</taxon>
        <taxon>Tracheophyta</taxon>
        <taxon>Spermatophyta</taxon>
        <taxon>Magnoliopsida</taxon>
        <taxon>eudicotyledons</taxon>
        <taxon>Gunneridae</taxon>
        <taxon>Pentapetalae</taxon>
        <taxon>rosids</taxon>
        <taxon>fabids</taxon>
        <taxon>Fabales</taxon>
        <taxon>Fabaceae</taxon>
        <taxon>Papilionoideae</taxon>
        <taxon>50 kb inversion clade</taxon>
        <taxon>NPAAA clade</taxon>
        <taxon>Hologalegina</taxon>
        <taxon>IRL clade</taxon>
        <taxon>Trifolieae</taxon>
        <taxon>Trifolium</taxon>
    </lineage>
</organism>
<name>A0A392VPM0_9FABA</name>
<accession>A0A392VPM0</accession>
<evidence type="ECO:0000313" key="2">
    <source>
        <dbReference type="Proteomes" id="UP000265520"/>
    </source>
</evidence>
<protein>
    <submittedName>
        <fullName evidence="1">Uncharacterized protein</fullName>
    </submittedName>
</protein>